<dbReference type="FunCoup" id="A0A151GXY9">
    <property type="interactions" value="561"/>
</dbReference>
<dbReference type="RefSeq" id="XP_040661331.1">
    <property type="nucleotide sequence ID" value="XM_040800448.1"/>
</dbReference>
<dbReference type="Pfam" id="PF07767">
    <property type="entry name" value="Nop53"/>
    <property type="match status" value="2"/>
</dbReference>
<protein>
    <recommendedName>
        <fullName evidence="2 5">Ribosome biogenesis protein NOP53</fullName>
    </recommendedName>
</protein>
<feature type="compositionally biased region" description="Basic and acidic residues" evidence="6">
    <location>
        <begin position="322"/>
        <end position="341"/>
    </location>
</feature>
<dbReference type="InParanoid" id="A0A151GXY9"/>
<dbReference type="GO" id="GO:0005730">
    <property type="term" value="C:nucleolus"/>
    <property type="evidence" value="ECO:0007669"/>
    <property type="project" value="UniProtKB-SubCell"/>
</dbReference>
<evidence type="ECO:0000313" key="8">
    <source>
        <dbReference type="Proteomes" id="UP000076580"/>
    </source>
</evidence>
<feature type="compositionally biased region" description="Basic residues" evidence="6">
    <location>
        <begin position="20"/>
        <end position="30"/>
    </location>
</feature>
<keyword evidence="3 5" id="KW-0690">Ribosome biogenesis</keyword>
<evidence type="ECO:0000256" key="1">
    <source>
        <dbReference type="ARBA" id="ARBA00008838"/>
    </source>
</evidence>
<dbReference type="PANTHER" id="PTHR14211:SF7">
    <property type="entry name" value="RIBOSOME BIOGENESIS PROTEIN NOP53"/>
    <property type="match status" value="1"/>
</dbReference>
<dbReference type="AlphaFoldDB" id="A0A151GXY9"/>
<evidence type="ECO:0000256" key="3">
    <source>
        <dbReference type="ARBA" id="ARBA00022517"/>
    </source>
</evidence>
<comment type="subcellular location">
    <subcellularLocation>
        <location evidence="5">Nucleus</location>
        <location evidence="5">Nucleolus</location>
    </subcellularLocation>
    <subcellularLocation>
        <location evidence="5">Nucleus</location>
        <location evidence="5">Nucleoplasm</location>
    </subcellularLocation>
</comment>
<dbReference type="InterPro" id="IPR011687">
    <property type="entry name" value="Nop53/GLTSCR2"/>
</dbReference>
<evidence type="ECO:0000256" key="2">
    <source>
        <dbReference type="ARBA" id="ARBA00018339"/>
    </source>
</evidence>
<dbReference type="GO" id="GO:0000027">
    <property type="term" value="P:ribosomal large subunit assembly"/>
    <property type="evidence" value="ECO:0007669"/>
    <property type="project" value="UniProtKB-UniRule"/>
</dbReference>
<evidence type="ECO:0000313" key="7">
    <source>
        <dbReference type="EMBL" id="KYK61979.1"/>
    </source>
</evidence>
<dbReference type="Proteomes" id="UP000076580">
    <property type="component" value="Chromosome 01"/>
</dbReference>
<dbReference type="PANTHER" id="PTHR14211">
    <property type="entry name" value="GLIOMA SUPPRESSOR CANDIDATE REGION GENE 2"/>
    <property type="match status" value="1"/>
</dbReference>
<name>A0A151GXY9_DRECN</name>
<dbReference type="GeneID" id="63715767"/>
<evidence type="ECO:0000256" key="6">
    <source>
        <dbReference type="SAM" id="MobiDB-lite"/>
    </source>
</evidence>
<dbReference type="OrthoDB" id="5072at2759"/>
<keyword evidence="8" id="KW-1185">Reference proteome</keyword>
<dbReference type="EMBL" id="LAYC01000001">
    <property type="protein sequence ID" value="KYK61979.1"/>
    <property type="molecule type" value="Genomic_DNA"/>
</dbReference>
<keyword evidence="4 5" id="KW-0539">Nucleus</keyword>
<feature type="compositionally biased region" description="Basic and acidic residues" evidence="6">
    <location>
        <begin position="246"/>
        <end position="267"/>
    </location>
</feature>
<dbReference type="GO" id="GO:0005654">
    <property type="term" value="C:nucleoplasm"/>
    <property type="evidence" value="ECO:0007669"/>
    <property type="project" value="UniProtKB-SubCell"/>
</dbReference>
<comment type="similarity">
    <text evidence="1 5">Belongs to the NOP53 family.</text>
</comment>
<gene>
    <name evidence="7" type="ORF">DCS_03124</name>
</gene>
<reference evidence="7 8" key="1">
    <citation type="journal article" date="2016" name="Sci. Rep.">
        <title>Insights into Adaptations to a Near-Obligate Nematode Endoparasitic Lifestyle from the Finished Genome of Drechmeria coniospora.</title>
        <authorList>
            <person name="Zhang L."/>
            <person name="Zhou Z."/>
            <person name="Guo Q."/>
            <person name="Fokkens L."/>
            <person name="Miskei M."/>
            <person name="Pocsi I."/>
            <person name="Zhang W."/>
            <person name="Chen M."/>
            <person name="Wang L."/>
            <person name="Sun Y."/>
            <person name="Donzelli B.G."/>
            <person name="Gibson D.M."/>
            <person name="Nelson D.R."/>
            <person name="Luo J.G."/>
            <person name="Rep M."/>
            <person name="Liu H."/>
            <person name="Yang S."/>
            <person name="Wang J."/>
            <person name="Krasnoff S.B."/>
            <person name="Xu Y."/>
            <person name="Molnar I."/>
            <person name="Lin M."/>
        </authorList>
    </citation>
    <scope>NUCLEOTIDE SEQUENCE [LARGE SCALE GENOMIC DNA]</scope>
    <source>
        <strain evidence="7 8">ARSEF 6962</strain>
    </source>
</reference>
<feature type="region of interest" description="Disordered" evidence="6">
    <location>
        <begin position="1"/>
        <end position="30"/>
    </location>
</feature>
<dbReference type="GO" id="GO:0006364">
    <property type="term" value="P:rRNA processing"/>
    <property type="evidence" value="ECO:0007669"/>
    <property type="project" value="TreeGrafter"/>
</dbReference>
<dbReference type="PIRSF" id="PIRSF017302">
    <property type="entry name" value="Gltscr2"/>
    <property type="match status" value="1"/>
</dbReference>
<feature type="compositionally biased region" description="Basic residues" evidence="6">
    <location>
        <begin position="305"/>
        <end position="321"/>
    </location>
</feature>
<feature type="region of interest" description="Disordered" evidence="6">
    <location>
        <begin position="246"/>
        <end position="341"/>
    </location>
</feature>
<evidence type="ECO:0000256" key="4">
    <source>
        <dbReference type="ARBA" id="ARBA00023242"/>
    </source>
</evidence>
<organism evidence="7 8">
    <name type="scientific">Drechmeria coniospora</name>
    <name type="common">Nematophagous fungus</name>
    <name type="synonym">Meria coniospora</name>
    <dbReference type="NCBI Taxonomy" id="98403"/>
    <lineage>
        <taxon>Eukaryota</taxon>
        <taxon>Fungi</taxon>
        <taxon>Dikarya</taxon>
        <taxon>Ascomycota</taxon>
        <taxon>Pezizomycotina</taxon>
        <taxon>Sordariomycetes</taxon>
        <taxon>Hypocreomycetidae</taxon>
        <taxon>Hypocreales</taxon>
        <taxon>Ophiocordycipitaceae</taxon>
        <taxon>Drechmeria</taxon>
    </lineage>
</organism>
<dbReference type="GO" id="GO:0008097">
    <property type="term" value="F:5S rRNA binding"/>
    <property type="evidence" value="ECO:0007669"/>
    <property type="project" value="TreeGrafter"/>
</dbReference>
<evidence type="ECO:0000256" key="5">
    <source>
        <dbReference type="PIRNR" id="PIRNR017302"/>
    </source>
</evidence>
<dbReference type="STRING" id="98403.A0A151GXY9"/>
<sequence>MPLIQNAPSGAGEAPQQHRQPSRKGKKAWRKNVDVTEVQRGLEELNDELIRGYVFSVPHFHVQWFINDVRSGVIKEKPSSELFSIDLAGDSKAAKSLVKRSKKQLKVDEIIAQRSSVPAVSMRKRPGDKTTDGIIPSKRQRLGWVPHKELTRLRKVADGRQELTVVGSNATFDIWDAPGEPQVQQATDFLPEKIEPKVPKSMKQQPISLTASGKQVLAVPTPAGGYSYNPAFTDYEERLADESAKAVAAEQKRLDNEDLERQKKESAARSAAEAEAAEERANMSEWEEDSEWEGVQSGMEDKPSSKQHKRKTQAQRNRIKRRKDDERLAKHKAAMKERRVQEQRIKELAQEVEDNEQARALLEQSKLDATHSLSDELLRRRQLGKFKLPEKDLELVLPDELQESLRLLKPEGNLLKDRYRSMLVRGKVESRRHIPFKRQARKKLTEKWTHKDFVL</sequence>
<accession>A0A151GXY9</accession>
<proteinExistence type="inferred from homology"/>
<comment type="function">
    <text evidence="5">May play a role in ribosome biogenesis.</text>
</comment>
<comment type="caution">
    <text evidence="7">The sequence shown here is derived from an EMBL/GenBank/DDBJ whole genome shotgun (WGS) entry which is preliminary data.</text>
</comment>